<dbReference type="Pfam" id="PF25447">
    <property type="entry name" value="RING_ZNF598"/>
    <property type="match status" value="1"/>
</dbReference>
<comment type="pathway">
    <text evidence="3">Protein modification; protein ubiquitination.</text>
</comment>
<dbReference type="Proteomes" id="UP000005018">
    <property type="component" value="Chromosome 6"/>
</dbReference>
<sequence>MSNNDNNTSSSTDTKLLSNRSRVSRGGKSGNSGPRSGYKKRDTSDSSSCQSQEANDIPESQQCLICAEHIIYAALTPCNHTTCHKCTFRQRALYEKNNCLICRSENDKIIITEQLDKGYDDIKVTDIVAFDEKYHVGFTQEYVEQDTLRLLENECQICHEIFPNFKELGDHAKEAHGKYYCLICSRHKKAFKVELPLFTYKQLQKHQSQGDTTGFKGHPECKHCQGKRFYSEDELHVHIRDRHERCHICDQTTPKTADYYRNYDALYQHFTRAHYVCTVPSCVEKRFVVFRDDLDLTAHMLKEHGGLNNGQRVVIGSNSYHQHSGHFSQLSTFNNSRWLSSNEDQDEDQQSPEIKKRRFEERAKHYLNYNNDKYKEFTRVNDLFSKKKINASKLLAIYQKDLFIHQSLEELNFLFKEFLEFFPKTSDLYKDLLSIIVEENETNPTEQFPVLGGSNAANAFTSNGWLGEAGGSSRNSGASTPVDRFPPLKKPEKVNYVNPNEQPIRYSTIIKKNKPKTVSVNRSPNIMSPAPYLPNYLDRVNNTKSDTSLASGSKAASQSFKPPTLHTGRATSLDDNKFPALEKKPIKKVIPRVYEVKVTDPSSWGKNGTTTNDSAAVVSSDDNSGIEIVDKKKQKMKKKQDRILFSNAF</sequence>
<dbReference type="KEGG" id="cot:CORT_0F03670"/>
<dbReference type="GO" id="GO:0016567">
    <property type="term" value="P:protein ubiquitination"/>
    <property type="evidence" value="ECO:0007669"/>
    <property type="project" value="TreeGrafter"/>
</dbReference>
<dbReference type="InterPro" id="IPR013087">
    <property type="entry name" value="Znf_C2H2_type"/>
</dbReference>
<dbReference type="GO" id="GO:0072344">
    <property type="term" value="P:rescue of stalled ribosome"/>
    <property type="evidence" value="ECO:0007669"/>
    <property type="project" value="InterPro"/>
</dbReference>
<dbReference type="GeneID" id="14541706"/>
<feature type="compositionally biased region" description="Low complexity" evidence="13">
    <location>
        <begin position="1"/>
        <end position="19"/>
    </location>
</feature>
<evidence type="ECO:0000256" key="13">
    <source>
        <dbReference type="SAM" id="MobiDB-lite"/>
    </source>
</evidence>
<dbReference type="PANTHER" id="PTHR22938">
    <property type="entry name" value="ZINC FINGER PROTEIN 598"/>
    <property type="match status" value="1"/>
</dbReference>
<proteinExistence type="inferred from homology"/>
<dbReference type="Pfam" id="PF23230">
    <property type="entry name" value="zf-C2H2_13"/>
    <property type="match status" value="1"/>
</dbReference>
<name>H8X9C4_CANO9</name>
<keyword evidence="9 12" id="KW-0863">Zinc-finger</keyword>
<dbReference type="RefSeq" id="XP_003870718.1">
    <property type="nucleotide sequence ID" value="XM_003870669.1"/>
</dbReference>
<dbReference type="InterPro" id="IPR041888">
    <property type="entry name" value="RING-HC_ZNF598/HEL2"/>
</dbReference>
<feature type="compositionally biased region" description="Low complexity" evidence="13">
    <location>
        <begin position="612"/>
        <end position="621"/>
    </location>
</feature>
<gene>
    <name evidence="15" type="ORF">CORT_0F03670</name>
</gene>
<dbReference type="InterPro" id="IPR044288">
    <property type="entry name" value="ZNF598/HEL2"/>
</dbReference>
<feature type="region of interest" description="Disordered" evidence="13">
    <location>
        <begin position="602"/>
        <end position="621"/>
    </location>
</feature>
<dbReference type="CDD" id="cd16615">
    <property type="entry name" value="RING-HC_ZNF598"/>
    <property type="match status" value="1"/>
</dbReference>
<evidence type="ECO:0000256" key="2">
    <source>
        <dbReference type="ARBA" id="ARBA00004496"/>
    </source>
</evidence>
<evidence type="ECO:0000313" key="15">
    <source>
        <dbReference type="EMBL" id="CCG24590.1"/>
    </source>
</evidence>
<dbReference type="InterPro" id="IPR056437">
    <property type="entry name" value="Znf-C2H2_ZNF598/HEL2"/>
</dbReference>
<keyword evidence="6" id="KW-0597">Phosphoprotein</keyword>
<dbReference type="Pfam" id="PF23202">
    <property type="entry name" value="PAH_ZNF598"/>
    <property type="match status" value="1"/>
</dbReference>
<feature type="region of interest" description="Disordered" evidence="13">
    <location>
        <begin position="1"/>
        <end position="52"/>
    </location>
</feature>
<evidence type="ECO:0000256" key="7">
    <source>
        <dbReference type="ARBA" id="ARBA00022679"/>
    </source>
</evidence>
<dbReference type="InterPro" id="IPR001841">
    <property type="entry name" value="Znf_RING"/>
</dbReference>
<dbReference type="GO" id="GO:0043022">
    <property type="term" value="F:ribosome binding"/>
    <property type="evidence" value="ECO:0007669"/>
    <property type="project" value="TreeGrafter"/>
</dbReference>
<dbReference type="GO" id="GO:0008270">
    <property type="term" value="F:zinc ion binding"/>
    <property type="evidence" value="ECO:0007669"/>
    <property type="project" value="UniProtKB-KW"/>
</dbReference>
<dbReference type="SUPFAM" id="SSF57850">
    <property type="entry name" value="RING/U-box"/>
    <property type="match status" value="1"/>
</dbReference>
<comment type="similarity">
    <text evidence="11">Belongs to the ZNF598/HEL2 family.</text>
</comment>
<dbReference type="EC" id="2.3.2.27" evidence="4"/>
<dbReference type="InterPro" id="IPR013083">
    <property type="entry name" value="Znf_RING/FYVE/PHD"/>
</dbReference>
<feature type="region of interest" description="Disordered" evidence="13">
    <location>
        <begin position="544"/>
        <end position="576"/>
    </location>
</feature>
<feature type="compositionally biased region" description="Polar residues" evidence="13">
    <location>
        <begin position="544"/>
        <end position="561"/>
    </location>
</feature>
<dbReference type="PROSITE" id="PS50089">
    <property type="entry name" value="ZF_RING_2"/>
    <property type="match status" value="1"/>
</dbReference>
<evidence type="ECO:0000256" key="12">
    <source>
        <dbReference type="PROSITE-ProRule" id="PRU00175"/>
    </source>
</evidence>
<dbReference type="OrthoDB" id="3838338at2759"/>
<dbReference type="Gene3D" id="3.30.40.10">
    <property type="entry name" value="Zinc/RING finger domain, C3HC4 (zinc finger)"/>
    <property type="match status" value="1"/>
</dbReference>
<comment type="catalytic activity">
    <reaction evidence="1">
        <text>S-ubiquitinyl-[E2 ubiquitin-conjugating enzyme]-L-cysteine + [acceptor protein]-L-lysine = [E2 ubiquitin-conjugating enzyme]-L-cysteine + N(6)-ubiquitinyl-[acceptor protein]-L-lysine.</text>
        <dbReference type="EC" id="2.3.2.27"/>
    </reaction>
</comment>
<dbReference type="EMBL" id="HE681724">
    <property type="protein sequence ID" value="CCG24590.1"/>
    <property type="molecule type" value="Genomic_DNA"/>
</dbReference>
<dbReference type="AlphaFoldDB" id="H8X9C4"/>
<organism evidence="15 16">
    <name type="scientific">Candida orthopsilosis (strain 90-125)</name>
    <name type="common">Yeast</name>
    <dbReference type="NCBI Taxonomy" id="1136231"/>
    <lineage>
        <taxon>Eukaryota</taxon>
        <taxon>Fungi</taxon>
        <taxon>Dikarya</taxon>
        <taxon>Ascomycota</taxon>
        <taxon>Saccharomycotina</taxon>
        <taxon>Pichiomycetes</taxon>
        <taxon>Debaryomycetaceae</taxon>
        <taxon>Candida/Lodderomyces clade</taxon>
        <taxon>Candida</taxon>
    </lineage>
</organism>
<evidence type="ECO:0000256" key="10">
    <source>
        <dbReference type="ARBA" id="ARBA00022833"/>
    </source>
</evidence>
<dbReference type="PANTHER" id="PTHR22938:SF0">
    <property type="entry name" value="E3 UBIQUITIN-PROTEIN LIGASE ZNF598"/>
    <property type="match status" value="1"/>
</dbReference>
<dbReference type="HOGENOM" id="CLU_008515_2_0_1"/>
<protein>
    <recommendedName>
        <fullName evidence="4">RING-type E3 ubiquitin transferase</fullName>
        <ecNumber evidence="4">2.3.2.27</ecNumber>
    </recommendedName>
</protein>
<reference evidence="15 16" key="1">
    <citation type="journal article" date="2012" name="PLoS ONE">
        <title>Sequence and analysis of the genome of the pathogenic yeast Candida orthopsilosis.</title>
        <authorList>
            <person name="Riccombeni A."/>
            <person name="Vidanes G."/>
            <person name="Proux-Wera E."/>
            <person name="Wolfe K.H."/>
            <person name="Butler G."/>
        </authorList>
    </citation>
    <scope>NUCLEOTIDE SEQUENCE [LARGE SCALE GENOMIC DNA]</scope>
    <source>
        <strain evidence="15 16">Co 90-125</strain>
    </source>
</reference>
<keyword evidence="8" id="KW-0479">Metal-binding</keyword>
<accession>H8X9C4</accession>
<feature type="domain" description="RING-type" evidence="14">
    <location>
        <begin position="63"/>
        <end position="103"/>
    </location>
</feature>
<keyword evidence="5" id="KW-0963">Cytoplasm</keyword>
<keyword evidence="10" id="KW-0862">Zinc</keyword>
<evidence type="ECO:0000256" key="5">
    <source>
        <dbReference type="ARBA" id="ARBA00022490"/>
    </source>
</evidence>
<keyword evidence="16" id="KW-1185">Reference proteome</keyword>
<evidence type="ECO:0000256" key="3">
    <source>
        <dbReference type="ARBA" id="ARBA00004906"/>
    </source>
</evidence>
<dbReference type="eggNOG" id="KOG2231">
    <property type="taxonomic scope" value="Eukaryota"/>
</dbReference>
<dbReference type="GO" id="GO:0061630">
    <property type="term" value="F:ubiquitin protein ligase activity"/>
    <property type="evidence" value="ECO:0007669"/>
    <property type="project" value="UniProtKB-EC"/>
</dbReference>
<feature type="region of interest" description="Disordered" evidence="13">
    <location>
        <begin position="470"/>
        <end position="495"/>
    </location>
</feature>
<dbReference type="SMART" id="SM00355">
    <property type="entry name" value="ZnF_C2H2"/>
    <property type="match status" value="4"/>
</dbReference>
<evidence type="ECO:0000256" key="4">
    <source>
        <dbReference type="ARBA" id="ARBA00012483"/>
    </source>
</evidence>
<evidence type="ECO:0000256" key="6">
    <source>
        <dbReference type="ARBA" id="ARBA00022553"/>
    </source>
</evidence>
<dbReference type="GO" id="GO:0005737">
    <property type="term" value="C:cytoplasm"/>
    <property type="evidence" value="ECO:0007669"/>
    <property type="project" value="UniProtKB-SubCell"/>
</dbReference>
<evidence type="ECO:0000313" key="16">
    <source>
        <dbReference type="Proteomes" id="UP000005018"/>
    </source>
</evidence>
<feature type="compositionally biased region" description="Polar residues" evidence="13">
    <location>
        <begin position="602"/>
        <end position="611"/>
    </location>
</feature>
<dbReference type="InterPro" id="IPR057634">
    <property type="entry name" value="PAH_ZNF598/HEL2"/>
</dbReference>
<dbReference type="PROSITE" id="PS00028">
    <property type="entry name" value="ZINC_FINGER_C2H2_1"/>
    <property type="match status" value="1"/>
</dbReference>
<evidence type="ECO:0000256" key="1">
    <source>
        <dbReference type="ARBA" id="ARBA00000900"/>
    </source>
</evidence>
<evidence type="ECO:0000256" key="8">
    <source>
        <dbReference type="ARBA" id="ARBA00022723"/>
    </source>
</evidence>
<evidence type="ECO:0000256" key="11">
    <source>
        <dbReference type="ARBA" id="ARBA00035113"/>
    </source>
</evidence>
<evidence type="ECO:0000256" key="9">
    <source>
        <dbReference type="ARBA" id="ARBA00022771"/>
    </source>
</evidence>
<evidence type="ECO:0000259" key="14">
    <source>
        <dbReference type="PROSITE" id="PS50089"/>
    </source>
</evidence>
<keyword evidence="7" id="KW-0808">Transferase</keyword>
<comment type="subcellular location">
    <subcellularLocation>
        <location evidence="2">Cytoplasm</location>
    </subcellularLocation>
</comment>